<evidence type="ECO:0000259" key="12">
    <source>
        <dbReference type="PROSITE" id="PS51721"/>
    </source>
</evidence>
<dbReference type="GO" id="GO:0042274">
    <property type="term" value="P:ribosomal small subunit biogenesis"/>
    <property type="evidence" value="ECO:0007669"/>
    <property type="project" value="UniProtKB-UniRule"/>
</dbReference>
<comment type="subcellular location">
    <subcellularLocation>
        <location evidence="10">Cytoplasm</location>
    </subcellularLocation>
</comment>
<dbReference type="AlphaFoldDB" id="A0AAX2JCY7"/>
<evidence type="ECO:0000256" key="10">
    <source>
        <dbReference type="HAMAP-Rule" id="MF_01820"/>
    </source>
</evidence>
<comment type="cofactor">
    <cofactor evidence="10">
        <name>Zn(2+)</name>
        <dbReference type="ChEBI" id="CHEBI:29105"/>
    </cofactor>
    <text evidence="10">Binds 1 zinc ion per subunit.</text>
</comment>
<dbReference type="GO" id="GO:0005525">
    <property type="term" value="F:GTP binding"/>
    <property type="evidence" value="ECO:0007669"/>
    <property type="project" value="UniProtKB-UniRule"/>
</dbReference>
<feature type="binding site" evidence="10">
    <location>
        <position position="247"/>
    </location>
    <ligand>
        <name>Zn(2+)</name>
        <dbReference type="ChEBI" id="CHEBI:29105"/>
    </ligand>
</feature>
<feature type="binding site" evidence="10">
    <location>
        <position position="254"/>
    </location>
    <ligand>
        <name>Zn(2+)</name>
        <dbReference type="ChEBI" id="CHEBI:29105"/>
    </ligand>
</feature>
<name>A0AAX2JCY7_9FUSO</name>
<dbReference type="RefSeq" id="WP_106878536.1">
    <property type="nucleotide sequence ID" value="NZ_BAABXY010000001.1"/>
</dbReference>
<feature type="binding site" evidence="10">
    <location>
        <position position="252"/>
    </location>
    <ligand>
        <name>Zn(2+)</name>
        <dbReference type="ChEBI" id="CHEBI:29105"/>
    </ligand>
</feature>
<evidence type="ECO:0000256" key="5">
    <source>
        <dbReference type="ARBA" id="ARBA00022741"/>
    </source>
</evidence>
<organism evidence="13 14">
    <name type="scientific">Fusobacterium ulcerans</name>
    <dbReference type="NCBI Taxonomy" id="861"/>
    <lineage>
        <taxon>Bacteria</taxon>
        <taxon>Fusobacteriati</taxon>
        <taxon>Fusobacteriota</taxon>
        <taxon>Fusobacteriia</taxon>
        <taxon>Fusobacteriales</taxon>
        <taxon>Fusobacteriaceae</taxon>
        <taxon>Fusobacterium</taxon>
    </lineage>
</organism>
<comment type="similarity">
    <text evidence="10">Belongs to the TRAFAC class YlqF/YawG GTPase family. RsgA subfamily.</text>
</comment>
<feature type="binding site" evidence="10">
    <location>
        <position position="260"/>
    </location>
    <ligand>
        <name>Zn(2+)</name>
        <dbReference type="ChEBI" id="CHEBI:29105"/>
    </ligand>
</feature>
<comment type="function">
    <text evidence="10">One of several proteins that assist in the late maturation steps of the functional core of the 30S ribosomal subunit. Helps release RbfA from mature subunits. May play a role in the assembly of ribosomal proteins into the subunit. Circularly permuted GTPase that catalyzes slow GTP hydrolysis, GTPase activity is stimulated by the 30S ribosomal subunit.</text>
</comment>
<accession>A0AAX2JCY7</accession>
<feature type="domain" description="EngC GTPase" evidence="11">
    <location>
        <begin position="78"/>
        <end position="224"/>
    </location>
</feature>
<protein>
    <recommendedName>
        <fullName evidence="10">Small ribosomal subunit biogenesis GTPase RsgA</fullName>
        <ecNumber evidence="10">3.6.1.-</ecNumber>
    </recommendedName>
</protein>
<dbReference type="GO" id="GO:0003924">
    <property type="term" value="F:GTPase activity"/>
    <property type="evidence" value="ECO:0007669"/>
    <property type="project" value="UniProtKB-UniRule"/>
</dbReference>
<dbReference type="GO" id="GO:0005737">
    <property type="term" value="C:cytoplasm"/>
    <property type="evidence" value="ECO:0007669"/>
    <property type="project" value="UniProtKB-SubCell"/>
</dbReference>
<evidence type="ECO:0000256" key="7">
    <source>
        <dbReference type="ARBA" id="ARBA00022833"/>
    </source>
</evidence>
<evidence type="ECO:0000256" key="9">
    <source>
        <dbReference type="ARBA" id="ARBA00023134"/>
    </source>
</evidence>
<keyword evidence="5 10" id="KW-0547">Nucleotide-binding</keyword>
<dbReference type="HAMAP" id="MF_01820">
    <property type="entry name" value="GTPase_RsgA"/>
    <property type="match status" value="1"/>
</dbReference>
<keyword evidence="4 10" id="KW-0699">rRNA-binding</keyword>
<dbReference type="NCBIfam" id="TIGR00157">
    <property type="entry name" value="ribosome small subunit-dependent GTPase A"/>
    <property type="match status" value="1"/>
</dbReference>
<keyword evidence="7 10" id="KW-0862">Zinc</keyword>
<evidence type="ECO:0000313" key="14">
    <source>
        <dbReference type="Proteomes" id="UP000249008"/>
    </source>
</evidence>
<dbReference type="GO" id="GO:0019843">
    <property type="term" value="F:rRNA binding"/>
    <property type="evidence" value="ECO:0007669"/>
    <property type="project" value="UniProtKB-KW"/>
</dbReference>
<feature type="binding site" evidence="10">
    <location>
        <begin position="117"/>
        <end position="120"/>
    </location>
    <ligand>
        <name>GTP</name>
        <dbReference type="ChEBI" id="CHEBI:37565"/>
    </ligand>
</feature>
<feature type="binding site" evidence="10">
    <location>
        <begin position="169"/>
        <end position="177"/>
    </location>
    <ligand>
        <name>GTP</name>
        <dbReference type="ChEBI" id="CHEBI:37565"/>
    </ligand>
</feature>
<evidence type="ECO:0000259" key="11">
    <source>
        <dbReference type="PROSITE" id="PS50936"/>
    </source>
</evidence>
<dbReference type="KEGG" id="ful:C4N20_00695"/>
<dbReference type="SUPFAM" id="SSF52540">
    <property type="entry name" value="P-loop containing nucleoside triphosphate hydrolases"/>
    <property type="match status" value="1"/>
</dbReference>
<dbReference type="InterPro" id="IPR004881">
    <property type="entry name" value="Ribosome_biogen_GTPase_RsgA"/>
</dbReference>
<dbReference type="InterPro" id="IPR027417">
    <property type="entry name" value="P-loop_NTPase"/>
</dbReference>
<dbReference type="Pfam" id="PF03193">
    <property type="entry name" value="RsgA_GTPase"/>
    <property type="match status" value="1"/>
</dbReference>
<keyword evidence="8 10" id="KW-0694">RNA-binding</keyword>
<evidence type="ECO:0000256" key="3">
    <source>
        <dbReference type="ARBA" id="ARBA00022723"/>
    </source>
</evidence>
<evidence type="ECO:0000256" key="6">
    <source>
        <dbReference type="ARBA" id="ARBA00022801"/>
    </source>
</evidence>
<evidence type="ECO:0000256" key="1">
    <source>
        <dbReference type="ARBA" id="ARBA00022490"/>
    </source>
</evidence>
<keyword evidence="3 10" id="KW-0479">Metal-binding</keyword>
<evidence type="ECO:0000256" key="8">
    <source>
        <dbReference type="ARBA" id="ARBA00022884"/>
    </source>
</evidence>
<keyword evidence="2 10" id="KW-0690">Ribosome biogenesis</keyword>
<feature type="domain" description="CP-type G" evidence="12">
    <location>
        <begin position="68"/>
        <end position="226"/>
    </location>
</feature>
<evidence type="ECO:0000256" key="2">
    <source>
        <dbReference type="ARBA" id="ARBA00022517"/>
    </source>
</evidence>
<dbReference type="Gene3D" id="1.10.40.50">
    <property type="entry name" value="Probable gtpase engc, domain 3"/>
    <property type="match status" value="1"/>
</dbReference>
<comment type="subunit">
    <text evidence="10">Monomer. Associates with 30S ribosomal subunit, binds 16S rRNA.</text>
</comment>
<dbReference type="InterPro" id="IPR030378">
    <property type="entry name" value="G_CP_dom"/>
</dbReference>
<dbReference type="Gene3D" id="3.40.50.300">
    <property type="entry name" value="P-loop containing nucleotide triphosphate hydrolases"/>
    <property type="match status" value="1"/>
</dbReference>
<evidence type="ECO:0000256" key="4">
    <source>
        <dbReference type="ARBA" id="ARBA00022730"/>
    </source>
</evidence>
<evidence type="ECO:0000313" key="13">
    <source>
        <dbReference type="EMBL" id="SQJ06784.1"/>
    </source>
</evidence>
<dbReference type="CDD" id="cd01854">
    <property type="entry name" value="YjeQ_EngC"/>
    <property type="match status" value="1"/>
</dbReference>
<dbReference type="PROSITE" id="PS51721">
    <property type="entry name" value="G_CP"/>
    <property type="match status" value="1"/>
</dbReference>
<dbReference type="GeneID" id="78453307"/>
<keyword evidence="1 10" id="KW-0963">Cytoplasm</keyword>
<sequence>MNNYRVISVGKNIYKISNGTEEINAVITGKMAYEKVFPVVGDYVVVSEEKQIIDILPRKTKLSRKAAGKDMREQVIVSNIDYIFIVTSLNKDFNIKRLERYLTLVYDSGAAPAFILTKADLEDNISEKVSELESIAFGVPIHVVSSYEEKGIDEVKSYLKDNITIALIGSSGVGKSTLINKLIGEDIIKTLSIRESDAKGRHTTTSREIFKVGNGFIIDTPGMRELQIWNGDTDTAFKDVEELALQCRFSDCTHTSEPGCAVIKAVESGEISQERLDNYFKLKKEIVNTQNKLLHGHKFMEKEKVKNMMGSLSARKKLSNK</sequence>
<gene>
    <name evidence="13" type="primary">rsgA_2</name>
    <name evidence="10" type="synonym">rsgA</name>
    <name evidence="13" type="ORF">NCTC12112_02010</name>
</gene>
<dbReference type="InterPro" id="IPR010914">
    <property type="entry name" value="RsgA_GTPase_dom"/>
</dbReference>
<dbReference type="GO" id="GO:0046872">
    <property type="term" value="F:metal ion binding"/>
    <property type="evidence" value="ECO:0007669"/>
    <property type="project" value="UniProtKB-KW"/>
</dbReference>
<reference evidence="13 14" key="1">
    <citation type="submission" date="2018-06" db="EMBL/GenBank/DDBJ databases">
        <authorList>
            <consortium name="Pathogen Informatics"/>
            <person name="Doyle S."/>
        </authorList>
    </citation>
    <scope>NUCLEOTIDE SEQUENCE [LARGE SCALE GENOMIC DNA]</scope>
    <source>
        <strain evidence="13 14">NCTC12112</strain>
    </source>
</reference>
<dbReference type="EMBL" id="LS483487">
    <property type="protein sequence ID" value="SQJ06784.1"/>
    <property type="molecule type" value="Genomic_DNA"/>
</dbReference>
<keyword evidence="9 10" id="KW-0342">GTP-binding</keyword>
<dbReference type="Proteomes" id="UP000249008">
    <property type="component" value="Chromosome 1"/>
</dbReference>
<dbReference type="PANTHER" id="PTHR32120">
    <property type="entry name" value="SMALL RIBOSOMAL SUBUNIT BIOGENESIS GTPASE RSGA"/>
    <property type="match status" value="1"/>
</dbReference>
<dbReference type="EC" id="3.6.1.-" evidence="10"/>
<proteinExistence type="inferred from homology"/>
<keyword evidence="6 10" id="KW-0378">Hydrolase</keyword>
<dbReference type="PANTHER" id="PTHR32120:SF10">
    <property type="entry name" value="SMALL RIBOSOMAL SUBUNIT BIOGENESIS GTPASE RSGA"/>
    <property type="match status" value="1"/>
</dbReference>
<dbReference type="PROSITE" id="PS50936">
    <property type="entry name" value="ENGC_GTPASE"/>
    <property type="match status" value="1"/>
</dbReference>